<feature type="compositionally biased region" description="Low complexity" evidence="3">
    <location>
        <begin position="512"/>
        <end position="526"/>
    </location>
</feature>
<dbReference type="Proteomes" id="UP000694555">
    <property type="component" value="Unplaced"/>
</dbReference>
<keyword evidence="6" id="KW-1185">Reference proteome</keyword>
<dbReference type="PROSITE" id="PS51004">
    <property type="entry name" value="SEMA"/>
    <property type="match status" value="1"/>
</dbReference>
<reference evidence="5" key="1">
    <citation type="submission" date="2025-08" db="UniProtKB">
        <authorList>
            <consortium name="Ensembl"/>
        </authorList>
    </citation>
    <scope>IDENTIFICATION</scope>
</reference>
<dbReference type="GO" id="GO:0005886">
    <property type="term" value="C:plasma membrane"/>
    <property type="evidence" value="ECO:0007669"/>
    <property type="project" value="TreeGrafter"/>
</dbReference>
<reference evidence="5" key="2">
    <citation type="submission" date="2025-09" db="UniProtKB">
        <authorList>
            <consortium name="Ensembl"/>
        </authorList>
    </citation>
    <scope>IDENTIFICATION</scope>
</reference>
<evidence type="ECO:0000313" key="5">
    <source>
        <dbReference type="Ensembl" id="ENSBJAP00000002778.1"/>
    </source>
</evidence>
<dbReference type="Gene3D" id="2.130.10.10">
    <property type="entry name" value="YVTN repeat-like/Quinoprotein amine dehydrogenase"/>
    <property type="match status" value="1"/>
</dbReference>
<dbReference type="InterPro" id="IPR001627">
    <property type="entry name" value="Semap_dom"/>
</dbReference>
<feature type="region of interest" description="Disordered" evidence="3">
    <location>
        <begin position="506"/>
        <end position="539"/>
    </location>
</feature>
<dbReference type="GO" id="GO:0001755">
    <property type="term" value="P:neural crest cell migration"/>
    <property type="evidence" value="ECO:0007669"/>
    <property type="project" value="TreeGrafter"/>
</dbReference>
<dbReference type="GO" id="GO:0030215">
    <property type="term" value="F:semaphorin receptor binding"/>
    <property type="evidence" value="ECO:0007669"/>
    <property type="project" value="InterPro"/>
</dbReference>
<dbReference type="AlphaFoldDB" id="A0A8B9ZB84"/>
<dbReference type="GO" id="GO:0071526">
    <property type="term" value="P:semaphorin-plexin signaling pathway"/>
    <property type="evidence" value="ECO:0007669"/>
    <property type="project" value="TreeGrafter"/>
</dbReference>
<accession>A0A8B9ZB84</accession>
<dbReference type="Ensembl" id="ENSBJAT00000002851.1">
    <property type="protein sequence ID" value="ENSBJAP00000002778.1"/>
    <property type="gene ID" value="ENSBJAG00000001988.1"/>
</dbReference>
<dbReference type="PANTHER" id="PTHR11036">
    <property type="entry name" value="SEMAPHORIN"/>
    <property type="match status" value="1"/>
</dbReference>
<sequence>MSSCLRHPHDFVDLVSEAQLSARWWERVSFAAVRPIPFAELLGVRRFSAHTLNYSTLLLEEDRGILYVGARGAIFALNSSDIHWEASPEKQMDCLQKGKNNKTECFNHVRFLQRLNSTHLYACGTYAFHPLCDANRFTLPSHFEEGKEKCPYDPARGYTGLIVGKWHLSQVWRGRVGCHRPWPPPQWPHGWVPSRVGSAWEGLNAEFVASVLVQESKDSPVGDDDKIYYFFTERAGEETTSFFDKNQVARVARVARVCKVGIDVGGKKILQRKWTSFMKARLVCYIPYYEVLRSICSLDGGGWPSTVFYAAFTLSASAVCRYSISSVQHAFEGPYMEYQDSARKWSRYDGAVPEPRPGSCITDHSRRKGYNSSQDLPNSVLDFIKLHPLMFEEVKPAGGEPLLVKKSVVYSQLAVDRVRALDGRSYDFAGSLVDGWIHKAVVVGSSIHIVEEVQVFGDQQPVESLVISHAQDLASDSGSPGGRDPVRVGSAGAVWLKPPMSCSTGLVQDIQSGNEGCRSSSGRGESAPPLKTAGDASVP</sequence>
<dbReference type="InterPro" id="IPR036352">
    <property type="entry name" value="Semap_dom_sf"/>
</dbReference>
<evidence type="ECO:0000256" key="2">
    <source>
        <dbReference type="PROSITE-ProRule" id="PRU00352"/>
    </source>
</evidence>
<dbReference type="SMART" id="SM00630">
    <property type="entry name" value="Sema"/>
    <property type="match status" value="1"/>
</dbReference>
<dbReference type="GO" id="GO:0045499">
    <property type="term" value="F:chemorepellent activity"/>
    <property type="evidence" value="ECO:0007669"/>
    <property type="project" value="TreeGrafter"/>
</dbReference>
<dbReference type="GO" id="GO:0007411">
    <property type="term" value="P:axon guidance"/>
    <property type="evidence" value="ECO:0007669"/>
    <property type="project" value="TreeGrafter"/>
</dbReference>
<dbReference type="InterPro" id="IPR027231">
    <property type="entry name" value="Semaphorin"/>
</dbReference>
<evidence type="ECO:0000256" key="1">
    <source>
        <dbReference type="ARBA" id="ARBA00023180"/>
    </source>
</evidence>
<dbReference type="SUPFAM" id="SSF101912">
    <property type="entry name" value="Sema domain"/>
    <property type="match status" value="1"/>
</dbReference>
<dbReference type="GO" id="GO:0030335">
    <property type="term" value="P:positive regulation of cell migration"/>
    <property type="evidence" value="ECO:0007669"/>
    <property type="project" value="TreeGrafter"/>
</dbReference>
<dbReference type="InterPro" id="IPR015943">
    <property type="entry name" value="WD40/YVTN_repeat-like_dom_sf"/>
</dbReference>
<evidence type="ECO:0000313" key="6">
    <source>
        <dbReference type="Proteomes" id="UP000694555"/>
    </source>
</evidence>
<evidence type="ECO:0000256" key="3">
    <source>
        <dbReference type="SAM" id="MobiDB-lite"/>
    </source>
</evidence>
<evidence type="ECO:0000259" key="4">
    <source>
        <dbReference type="PROSITE" id="PS51004"/>
    </source>
</evidence>
<proteinExistence type="predicted"/>
<comment type="caution">
    <text evidence="2">Lacks conserved residue(s) required for the propagation of feature annotation.</text>
</comment>
<dbReference type="PANTHER" id="PTHR11036:SF17">
    <property type="entry name" value="SEMAPHORIN-4G"/>
    <property type="match status" value="1"/>
</dbReference>
<name>A0A8B9ZB84_9AVES</name>
<organism evidence="5 6">
    <name type="scientific">Buteo japonicus</name>
    <dbReference type="NCBI Taxonomy" id="224669"/>
    <lineage>
        <taxon>Eukaryota</taxon>
        <taxon>Metazoa</taxon>
        <taxon>Chordata</taxon>
        <taxon>Craniata</taxon>
        <taxon>Vertebrata</taxon>
        <taxon>Euteleostomi</taxon>
        <taxon>Archelosauria</taxon>
        <taxon>Archosauria</taxon>
        <taxon>Dinosauria</taxon>
        <taxon>Saurischia</taxon>
        <taxon>Theropoda</taxon>
        <taxon>Coelurosauria</taxon>
        <taxon>Aves</taxon>
        <taxon>Neognathae</taxon>
        <taxon>Neoaves</taxon>
        <taxon>Telluraves</taxon>
        <taxon>Accipitrimorphae</taxon>
        <taxon>Accipitriformes</taxon>
        <taxon>Accipitridae</taxon>
        <taxon>Accipitrinae</taxon>
        <taxon>Buteo</taxon>
    </lineage>
</organism>
<protein>
    <submittedName>
        <fullName evidence="5">Semaphorin 4G</fullName>
    </submittedName>
</protein>
<dbReference type="Pfam" id="PF01403">
    <property type="entry name" value="Sema"/>
    <property type="match status" value="1"/>
</dbReference>
<keyword evidence="1" id="KW-0325">Glycoprotein</keyword>
<feature type="domain" description="Sema" evidence="4">
    <location>
        <begin position="25"/>
        <end position="486"/>
    </location>
</feature>